<dbReference type="eggNOG" id="COG0577">
    <property type="taxonomic scope" value="Bacteria"/>
</dbReference>
<name>H1DIU0_9BACT</name>
<evidence type="ECO:0000256" key="5">
    <source>
        <dbReference type="ARBA" id="ARBA00023136"/>
    </source>
</evidence>
<feature type="transmembrane region" description="Helical" evidence="6">
    <location>
        <begin position="19"/>
        <end position="38"/>
    </location>
</feature>
<dbReference type="Pfam" id="PF02687">
    <property type="entry name" value="FtsX"/>
    <property type="match status" value="2"/>
</dbReference>
<keyword evidence="3 6" id="KW-0812">Transmembrane</keyword>
<feature type="transmembrane region" description="Helical" evidence="6">
    <location>
        <begin position="730"/>
        <end position="753"/>
    </location>
</feature>
<dbReference type="PATRIC" id="fig|742817.3.peg.2483"/>
<dbReference type="AlphaFoldDB" id="H1DIU0"/>
<evidence type="ECO:0000259" key="8">
    <source>
        <dbReference type="Pfam" id="PF12704"/>
    </source>
</evidence>
<dbReference type="PANTHER" id="PTHR30572">
    <property type="entry name" value="MEMBRANE COMPONENT OF TRANSPORTER-RELATED"/>
    <property type="match status" value="1"/>
</dbReference>
<dbReference type="GO" id="GO:0005886">
    <property type="term" value="C:plasma membrane"/>
    <property type="evidence" value="ECO:0007669"/>
    <property type="project" value="UniProtKB-SubCell"/>
</dbReference>
<evidence type="ECO:0000256" key="4">
    <source>
        <dbReference type="ARBA" id="ARBA00022989"/>
    </source>
</evidence>
<feature type="transmembrane region" description="Helical" evidence="6">
    <location>
        <begin position="678"/>
        <end position="698"/>
    </location>
</feature>
<feature type="domain" description="MacB-like periplasmic core" evidence="8">
    <location>
        <begin position="48"/>
        <end position="228"/>
    </location>
</feature>
<sequence>MCYCVWYEFCYLNIIDFDFVYYETLSLYFMVQIFRNFFHVLKRSLGASILNIAGLSVAFAVFTAILIQVDYEYSYNDSFPKADQIYRLEMKKESGNQYSSLVPKPFYKLIKSEIPELSFSCIIGKSFGSAAFTVVRQSGDMDFFEDSYGYTDTCVVRVFDLEVVAGDYRQALTEKNKLFLPLSLARKYFGGTDAVGKTVLFGGNREMTIAAVYRDVPSNSIFQNMPYSGSFNQWESWNQWNYETYYVIPEGTDFQALEYKLHGVNNEITDRLGDYEIEFYPLKELYFADVRHVREASGNKAMTNVLLLIGCLILIVALVNFVNFSTALAPSRIKSLNTQKTFGATNRFLHFCIVSEAMMFALISCFLGFLWCYLLGTTSLQEALYASLNPLHHTELSFFIIGISLVVGWVAGCYPAFYMTSFPLALVLKGSPALSPCGVYLRNTLVVFQYVVSVALIIGILLISRQLEWMKNRPWGIDKEHVVFLKANGDIFTQRNAFRNELLHNSAIVNITSASELIGDVDMQHWLFNASVNGEDRMIDCDVCMVAPNYLDFFGLKVLEGDSCISPRDSTIMVNETFKEKYGFDPMGKEMAGMKVGRIVKDFNLLPLQENIRPLLLGIKEEWAHYFYIKINAAARNEALTHIRNTLHNFSPTYGYDVKFLDDHLNSLYGNEERLGKLVNVFGLATILIALMGVYGLVLFNAKFKAKEIGLRKVNGATNWQMVVLLNGTFLRLVFLSFVIACPLTGYALSFWLNSFAYRTTLSAGIFLLAGLIVLVITLLTISWQSWKAANANPVEVLRSE</sequence>
<organism evidence="9 10">
    <name type="scientific">Odoribacter laneus YIT 12061</name>
    <dbReference type="NCBI Taxonomy" id="742817"/>
    <lineage>
        <taxon>Bacteria</taxon>
        <taxon>Pseudomonadati</taxon>
        <taxon>Bacteroidota</taxon>
        <taxon>Bacteroidia</taxon>
        <taxon>Bacteroidales</taxon>
        <taxon>Odoribacteraceae</taxon>
        <taxon>Odoribacter</taxon>
    </lineage>
</organism>
<comment type="subcellular location">
    <subcellularLocation>
        <location evidence="1">Cell membrane</location>
        <topology evidence="1">Multi-pass membrane protein</topology>
    </subcellularLocation>
</comment>
<dbReference type="Pfam" id="PF12704">
    <property type="entry name" value="MacB_PCD"/>
    <property type="match status" value="1"/>
</dbReference>
<keyword evidence="10" id="KW-1185">Reference proteome</keyword>
<evidence type="ECO:0000313" key="9">
    <source>
        <dbReference type="EMBL" id="EHP46702.1"/>
    </source>
</evidence>
<feature type="transmembrane region" description="Helical" evidence="6">
    <location>
        <begin position="305"/>
        <end position="328"/>
    </location>
</feature>
<dbReference type="InterPro" id="IPR050250">
    <property type="entry name" value="Macrolide_Exporter_MacB"/>
</dbReference>
<keyword evidence="5 6" id="KW-0472">Membrane</keyword>
<feature type="transmembrane region" description="Helical" evidence="6">
    <location>
        <begin position="348"/>
        <end position="375"/>
    </location>
</feature>
<feature type="transmembrane region" description="Helical" evidence="6">
    <location>
        <begin position="439"/>
        <end position="463"/>
    </location>
</feature>
<protein>
    <submittedName>
        <fullName evidence="9">Uncharacterized protein</fullName>
    </submittedName>
</protein>
<feature type="domain" description="ABC3 transporter permease C-terminal" evidence="7">
    <location>
        <begin position="680"/>
        <end position="794"/>
    </location>
</feature>
<dbReference type="EMBL" id="ADMC01000025">
    <property type="protein sequence ID" value="EHP46702.1"/>
    <property type="molecule type" value="Genomic_DNA"/>
</dbReference>
<keyword evidence="2" id="KW-1003">Cell membrane</keyword>
<dbReference type="InterPro" id="IPR025857">
    <property type="entry name" value="MacB_PCD"/>
</dbReference>
<feature type="domain" description="ABC3 transporter permease C-terminal" evidence="7">
    <location>
        <begin position="308"/>
        <end position="419"/>
    </location>
</feature>
<dbReference type="InterPro" id="IPR003838">
    <property type="entry name" value="ABC3_permease_C"/>
</dbReference>
<dbReference type="STRING" id="742817.HMPREF9449_02319"/>
<feature type="transmembrane region" description="Helical" evidence="6">
    <location>
        <begin position="765"/>
        <end position="784"/>
    </location>
</feature>
<keyword evidence="4 6" id="KW-1133">Transmembrane helix</keyword>
<feature type="transmembrane region" description="Helical" evidence="6">
    <location>
        <begin position="50"/>
        <end position="69"/>
    </location>
</feature>
<evidence type="ECO:0000256" key="3">
    <source>
        <dbReference type="ARBA" id="ARBA00022692"/>
    </source>
</evidence>
<evidence type="ECO:0000256" key="2">
    <source>
        <dbReference type="ARBA" id="ARBA00022475"/>
    </source>
</evidence>
<evidence type="ECO:0000256" key="1">
    <source>
        <dbReference type="ARBA" id="ARBA00004651"/>
    </source>
</evidence>
<gene>
    <name evidence="9" type="ORF">HMPREF9449_02319</name>
</gene>
<feature type="transmembrane region" description="Helical" evidence="6">
    <location>
        <begin position="396"/>
        <end position="419"/>
    </location>
</feature>
<dbReference type="GO" id="GO:0022857">
    <property type="term" value="F:transmembrane transporter activity"/>
    <property type="evidence" value="ECO:0007669"/>
    <property type="project" value="TreeGrafter"/>
</dbReference>
<accession>H1DIU0</accession>
<dbReference type="HOGENOM" id="CLU_008713_2_0_10"/>
<dbReference type="Proteomes" id="UP000004892">
    <property type="component" value="Unassembled WGS sequence"/>
</dbReference>
<comment type="caution">
    <text evidence="9">The sequence shown here is derived from an EMBL/GenBank/DDBJ whole genome shotgun (WGS) entry which is preliminary data.</text>
</comment>
<evidence type="ECO:0000313" key="10">
    <source>
        <dbReference type="Proteomes" id="UP000004892"/>
    </source>
</evidence>
<evidence type="ECO:0000259" key="7">
    <source>
        <dbReference type="Pfam" id="PF02687"/>
    </source>
</evidence>
<evidence type="ECO:0000256" key="6">
    <source>
        <dbReference type="SAM" id="Phobius"/>
    </source>
</evidence>
<dbReference type="PANTHER" id="PTHR30572:SF18">
    <property type="entry name" value="ABC-TYPE MACROLIDE FAMILY EXPORT SYSTEM PERMEASE COMPONENT 2"/>
    <property type="match status" value="1"/>
</dbReference>
<proteinExistence type="predicted"/>
<reference evidence="9 10" key="1">
    <citation type="submission" date="2012-01" db="EMBL/GenBank/DDBJ databases">
        <title>The Genome Sequence of Odoribacter laneus YIT 12061.</title>
        <authorList>
            <consortium name="The Broad Institute Genome Sequencing Platform"/>
            <person name="Earl A."/>
            <person name="Ward D."/>
            <person name="Feldgarden M."/>
            <person name="Gevers D."/>
            <person name="Morotomi M."/>
            <person name="Young S.K."/>
            <person name="Zeng Q."/>
            <person name="Gargeya S."/>
            <person name="Fitzgerald M."/>
            <person name="Haas B."/>
            <person name="Abouelleil A."/>
            <person name="Alvarado L."/>
            <person name="Arachchi H.M."/>
            <person name="Berlin A."/>
            <person name="Chapman S.B."/>
            <person name="Gearin G."/>
            <person name="Goldberg J."/>
            <person name="Griggs A."/>
            <person name="Gujja S."/>
            <person name="Hansen M."/>
            <person name="Heiman D."/>
            <person name="Howarth C."/>
            <person name="Larimer J."/>
            <person name="Lui A."/>
            <person name="MacDonald P.J.P."/>
            <person name="McCowen C."/>
            <person name="Montmayeur A."/>
            <person name="Murphy C."/>
            <person name="Neiman D."/>
            <person name="Pearson M."/>
            <person name="Priest M."/>
            <person name="Roberts A."/>
            <person name="Saif S."/>
            <person name="Shea T."/>
            <person name="Sisk P."/>
            <person name="Stolte C."/>
            <person name="Sykes S."/>
            <person name="Wortman J."/>
            <person name="Nusbaum C."/>
            <person name="Birren B."/>
        </authorList>
    </citation>
    <scope>NUCLEOTIDE SEQUENCE [LARGE SCALE GENOMIC DNA]</scope>
    <source>
        <strain evidence="9 10">YIT 12061</strain>
    </source>
</reference>